<dbReference type="AlphaFoldDB" id="A0A444WC50"/>
<name>A0A444WC50_9FLAO</name>
<dbReference type="EMBL" id="JUIW01000005">
    <property type="protein sequence ID" value="RYJ43314.1"/>
    <property type="molecule type" value="Genomic_DNA"/>
</dbReference>
<dbReference type="Proteomes" id="UP000289775">
    <property type="component" value="Unassembled WGS sequence"/>
</dbReference>
<dbReference type="InterPro" id="IPR050248">
    <property type="entry name" value="Polysacc_deacetylase_ArnD"/>
</dbReference>
<dbReference type="RefSeq" id="WP_129750789.1">
    <property type="nucleotide sequence ID" value="NZ_JUIW01000005.1"/>
</dbReference>
<evidence type="ECO:0000259" key="3">
    <source>
        <dbReference type="PROSITE" id="PS51677"/>
    </source>
</evidence>
<dbReference type="PANTHER" id="PTHR10587">
    <property type="entry name" value="GLYCOSYL TRANSFERASE-RELATED"/>
    <property type="match status" value="1"/>
</dbReference>
<dbReference type="SUPFAM" id="SSF88713">
    <property type="entry name" value="Glycoside hydrolase/deacetylase"/>
    <property type="match status" value="1"/>
</dbReference>
<comment type="caution">
    <text evidence="4">The sequence shown here is derived from an EMBL/GenBank/DDBJ whole genome shotgun (WGS) entry which is preliminary data.</text>
</comment>
<dbReference type="Pfam" id="PF01522">
    <property type="entry name" value="Polysacc_deac_1"/>
    <property type="match status" value="1"/>
</dbReference>
<sequence length="214" mass="24510">MKTYWVKTGSIIKRFFKGYVWDVPNNSNTIYLTFDDGPTPEITEWVLGILKQHDIKATFFCIGNNIEKHPDIFKKVVEQGHSIANHTFNHINGWNTQNDAYLENTDACEKSIERHTGTIYTQKLFRPPYGKIKSAQAAEVRKRGYKIIMWDVLSADFDKTITPQKCLANVTKNTRQGSVIIFHDSVKAFPNLEYALPKAINYLKGKGFNFAALD</sequence>
<evidence type="ECO:0000256" key="2">
    <source>
        <dbReference type="ARBA" id="ARBA00022801"/>
    </source>
</evidence>
<dbReference type="OrthoDB" id="9812065at2"/>
<feature type="domain" description="NodB homology" evidence="3">
    <location>
        <begin position="28"/>
        <end position="211"/>
    </location>
</feature>
<reference evidence="4 5" key="1">
    <citation type="submission" date="2014-12" db="EMBL/GenBank/DDBJ databases">
        <title>Genome sequence of Flavobacterium beibuense RSKm HC5.</title>
        <authorList>
            <person name="Kim J.F."/>
            <person name="Song J.Y."/>
            <person name="Kwak M.-J."/>
            <person name="Lee S.-W."/>
        </authorList>
    </citation>
    <scope>NUCLEOTIDE SEQUENCE [LARGE SCALE GENOMIC DNA]</scope>
    <source>
        <strain evidence="4 5">RSKm HC5</strain>
    </source>
</reference>
<evidence type="ECO:0000313" key="4">
    <source>
        <dbReference type="EMBL" id="RYJ43314.1"/>
    </source>
</evidence>
<keyword evidence="5" id="KW-1185">Reference proteome</keyword>
<dbReference type="InterPro" id="IPR002509">
    <property type="entry name" value="NODB_dom"/>
</dbReference>
<organism evidence="4 5">
    <name type="scientific">Flavobacterium beibuense</name>
    <dbReference type="NCBI Taxonomy" id="657326"/>
    <lineage>
        <taxon>Bacteria</taxon>
        <taxon>Pseudomonadati</taxon>
        <taxon>Bacteroidota</taxon>
        <taxon>Flavobacteriia</taxon>
        <taxon>Flavobacteriales</taxon>
        <taxon>Flavobacteriaceae</taxon>
        <taxon>Flavobacterium</taxon>
    </lineage>
</organism>
<proteinExistence type="predicted"/>
<dbReference type="GO" id="GO:0046872">
    <property type="term" value="F:metal ion binding"/>
    <property type="evidence" value="ECO:0007669"/>
    <property type="project" value="UniProtKB-KW"/>
</dbReference>
<gene>
    <name evidence="4" type="ORF">NU09_1652</name>
</gene>
<dbReference type="PROSITE" id="PS51677">
    <property type="entry name" value="NODB"/>
    <property type="match status" value="1"/>
</dbReference>
<accession>A0A444WC50</accession>
<dbReference type="Gene3D" id="3.20.20.370">
    <property type="entry name" value="Glycoside hydrolase/deacetylase"/>
    <property type="match status" value="1"/>
</dbReference>
<keyword evidence="1" id="KW-0479">Metal-binding</keyword>
<dbReference type="GO" id="GO:0016810">
    <property type="term" value="F:hydrolase activity, acting on carbon-nitrogen (but not peptide) bonds"/>
    <property type="evidence" value="ECO:0007669"/>
    <property type="project" value="InterPro"/>
</dbReference>
<dbReference type="GO" id="GO:0005975">
    <property type="term" value="P:carbohydrate metabolic process"/>
    <property type="evidence" value="ECO:0007669"/>
    <property type="project" value="InterPro"/>
</dbReference>
<dbReference type="InterPro" id="IPR011330">
    <property type="entry name" value="Glyco_hydro/deAcase_b/a-brl"/>
</dbReference>
<protein>
    <submittedName>
        <fullName evidence="4">Polysaccharide deacetylase</fullName>
    </submittedName>
</protein>
<dbReference type="PANTHER" id="PTHR10587:SF133">
    <property type="entry name" value="CHITIN DEACETYLASE 1-RELATED"/>
    <property type="match status" value="1"/>
</dbReference>
<evidence type="ECO:0000256" key="1">
    <source>
        <dbReference type="ARBA" id="ARBA00022723"/>
    </source>
</evidence>
<keyword evidence="2" id="KW-0378">Hydrolase</keyword>
<dbReference type="CDD" id="cd10917">
    <property type="entry name" value="CE4_NodB_like_6s_7s"/>
    <property type="match status" value="1"/>
</dbReference>
<evidence type="ECO:0000313" key="5">
    <source>
        <dbReference type="Proteomes" id="UP000289775"/>
    </source>
</evidence>
<dbReference type="GO" id="GO:0016020">
    <property type="term" value="C:membrane"/>
    <property type="evidence" value="ECO:0007669"/>
    <property type="project" value="TreeGrafter"/>
</dbReference>